<comment type="subcellular location">
    <subcellularLocation>
        <location evidence="1">Secreted</location>
    </subcellularLocation>
</comment>
<dbReference type="SUPFAM" id="SSF51120">
    <property type="entry name" value="beta-Roll"/>
    <property type="match status" value="2"/>
</dbReference>
<evidence type="ECO:0000313" key="6">
    <source>
        <dbReference type="Proteomes" id="UP001500575"/>
    </source>
</evidence>
<dbReference type="SUPFAM" id="SSF63829">
    <property type="entry name" value="Calcium-dependent phosphotriesterase"/>
    <property type="match status" value="1"/>
</dbReference>
<dbReference type="Pfam" id="PF17164">
    <property type="entry name" value="DUF5122"/>
    <property type="match status" value="1"/>
</dbReference>
<feature type="region of interest" description="Disordered" evidence="3">
    <location>
        <begin position="452"/>
        <end position="505"/>
    </location>
</feature>
<evidence type="ECO:0000256" key="4">
    <source>
        <dbReference type="SAM" id="SignalP"/>
    </source>
</evidence>
<comment type="caution">
    <text evidence="5">The sequence shown here is derived from an EMBL/GenBank/DDBJ whole genome shotgun (WGS) entry which is preliminary data.</text>
</comment>
<name>A0ABP5JRV1_9ACTN</name>
<dbReference type="InterPro" id="IPR013431">
    <property type="entry name" value="Delta_60_rpt"/>
</dbReference>
<feature type="signal peptide" evidence="4">
    <location>
        <begin position="1"/>
        <end position="20"/>
    </location>
</feature>
<keyword evidence="4" id="KW-0732">Signal</keyword>
<evidence type="ECO:0008006" key="7">
    <source>
        <dbReference type="Google" id="ProtNLM"/>
    </source>
</evidence>
<dbReference type="InterPro" id="IPR001343">
    <property type="entry name" value="Hemolysn_Ca-bd"/>
</dbReference>
<dbReference type="Gene3D" id="2.80.10.50">
    <property type="match status" value="2"/>
</dbReference>
<evidence type="ECO:0000256" key="3">
    <source>
        <dbReference type="SAM" id="MobiDB-lite"/>
    </source>
</evidence>
<keyword evidence="6" id="KW-1185">Reference proteome</keyword>
<feature type="compositionally biased region" description="Basic and acidic residues" evidence="3">
    <location>
        <begin position="453"/>
        <end position="476"/>
    </location>
</feature>
<dbReference type="PANTHER" id="PTHR38340:SF1">
    <property type="entry name" value="S-LAYER PROTEIN"/>
    <property type="match status" value="1"/>
</dbReference>
<evidence type="ECO:0000256" key="1">
    <source>
        <dbReference type="ARBA" id="ARBA00004613"/>
    </source>
</evidence>
<sequence>MATLALAGGLLAAAQAPAGAAPGDYDPAFVGAGRAPLGLGFRVVGLDGLTDDRFVTVSIRPGNSDALDVRRFTPTGAPDLSFAGSGFVQFGGAAEWGAAEVAADSARGYTYVSAYSQNGEFSRIWRFSASGALDPAWGGTGRVDFNASRFLDIALQPDGRLIVANGASIYRLTATGVVDTTFGSGGGTTLGTSQVDNLAVLEDGTVLAGGRSATSIDVFRLSANGAIDGDFGVNGRASHRPTPPLGWTIASIEPVSIGVQNDGGIVVSSGAVEQNASNNNTRSPLIVTRFHQGGGYDAKFSTMKNYAVSVSGKLAIQADDKIIVPIVSAGRASLYRLQDDGDLDPTFGVGGGWSDPEPDSRPTAALVQRPGRIVVSGLATGKTGLLWGFVGDPTPRCSGAYATAYGHDRADVLYGTAGDDVIVGGGGKDTVKAWDGNDLVCGGDGKDLLIGGKGKDTLRGQGDDDVLRGDGGKDKLQGGGGADKLTGGRGKDKLSGGPGRDMQRQ</sequence>
<keyword evidence="2" id="KW-0964">Secreted</keyword>
<accession>A0ABP5JRV1</accession>
<dbReference type="PRINTS" id="PR00313">
    <property type="entry name" value="CABNDNGRPT"/>
</dbReference>
<proteinExistence type="predicted"/>
<dbReference type="NCBIfam" id="TIGR02608">
    <property type="entry name" value="delta_60_rpt"/>
    <property type="match status" value="4"/>
</dbReference>
<dbReference type="Proteomes" id="UP001500575">
    <property type="component" value="Unassembled WGS sequence"/>
</dbReference>
<dbReference type="Pfam" id="PF00353">
    <property type="entry name" value="HemolysinCabind"/>
    <property type="match status" value="2"/>
</dbReference>
<dbReference type="InterPro" id="IPR011049">
    <property type="entry name" value="Serralysin-like_metalloprot_C"/>
</dbReference>
<dbReference type="EMBL" id="BAAAQQ010000003">
    <property type="protein sequence ID" value="GAA2119376.1"/>
    <property type="molecule type" value="Genomic_DNA"/>
</dbReference>
<dbReference type="InterPro" id="IPR050557">
    <property type="entry name" value="RTX_toxin/Mannuronan_C5-epim"/>
</dbReference>
<dbReference type="PROSITE" id="PS00330">
    <property type="entry name" value="HEMOLYSIN_CALCIUM"/>
    <property type="match status" value="3"/>
</dbReference>
<evidence type="ECO:0000256" key="2">
    <source>
        <dbReference type="ARBA" id="ARBA00022525"/>
    </source>
</evidence>
<dbReference type="Gene3D" id="2.150.10.10">
    <property type="entry name" value="Serralysin-like metalloprotease, C-terminal"/>
    <property type="match status" value="1"/>
</dbReference>
<reference evidence="6" key="1">
    <citation type="journal article" date="2019" name="Int. J. Syst. Evol. Microbiol.">
        <title>The Global Catalogue of Microorganisms (GCM) 10K type strain sequencing project: providing services to taxonomists for standard genome sequencing and annotation.</title>
        <authorList>
            <consortium name="The Broad Institute Genomics Platform"/>
            <consortium name="The Broad Institute Genome Sequencing Center for Infectious Disease"/>
            <person name="Wu L."/>
            <person name="Ma J."/>
        </authorList>
    </citation>
    <scope>NUCLEOTIDE SEQUENCE [LARGE SCALE GENOMIC DNA]</scope>
    <source>
        <strain evidence="6">JCM 16021</strain>
    </source>
</reference>
<dbReference type="PANTHER" id="PTHR38340">
    <property type="entry name" value="S-LAYER PROTEIN"/>
    <property type="match status" value="1"/>
</dbReference>
<protein>
    <recommendedName>
        <fullName evidence="7">Calcium-binding protein</fullName>
    </recommendedName>
</protein>
<dbReference type="RefSeq" id="WP_344302764.1">
    <property type="nucleotide sequence ID" value="NZ_BAAAQQ010000003.1"/>
</dbReference>
<evidence type="ECO:0000313" key="5">
    <source>
        <dbReference type="EMBL" id="GAA2119376.1"/>
    </source>
</evidence>
<dbReference type="InterPro" id="IPR018511">
    <property type="entry name" value="Hemolysin-typ_Ca-bd_CS"/>
</dbReference>
<feature type="chain" id="PRO_5047397361" description="Calcium-binding protein" evidence="4">
    <location>
        <begin position="21"/>
        <end position="505"/>
    </location>
</feature>
<gene>
    <name evidence="5" type="ORF">GCM10009843_12040</name>
</gene>
<organism evidence="5 6">
    <name type="scientific">Nocardioides bigeumensis</name>
    <dbReference type="NCBI Taxonomy" id="433657"/>
    <lineage>
        <taxon>Bacteria</taxon>
        <taxon>Bacillati</taxon>
        <taxon>Actinomycetota</taxon>
        <taxon>Actinomycetes</taxon>
        <taxon>Propionibacteriales</taxon>
        <taxon>Nocardioidaceae</taxon>
        <taxon>Nocardioides</taxon>
    </lineage>
</organism>